<evidence type="ECO:0000256" key="1">
    <source>
        <dbReference type="SAM" id="SignalP"/>
    </source>
</evidence>
<gene>
    <name evidence="2" type="ORF">ACFFJG_12340</name>
</gene>
<comment type="caution">
    <text evidence="2">The sequence shown here is derived from an EMBL/GenBank/DDBJ whole genome shotgun (WGS) entry which is preliminary data.</text>
</comment>
<evidence type="ECO:0008006" key="4">
    <source>
        <dbReference type="Google" id="ProtNLM"/>
    </source>
</evidence>
<evidence type="ECO:0000313" key="2">
    <source>
        <dbReference type="EMBL" id="MFC0223272.1"/>
    </source>
</evidence>
<dbReference type="EMBL" id="JBHLXH010000001">
    <property type="protein sequence ID" value="MFC0223272.1"/>
    <property type="molecule type" value="Genomic_DNA"/>
</dbReference>
<proteinExistence type="predicted"/>
<dbReference type="PROSITE" id="PS51257">
    <property type="entry name" value="PROKAR_LIPOPROTEIN"/>
    <property type="match status" value="1"/>
</dbReference>
<accession>A0ABV6E2R1</accession>
<keyword evidence="1" id="KW-0732">Signal</keyword>
<organism evidence="2 3">
    <name type="scientific">Nocardioides zeicaulis</name>
    <dbReference type="NCBI Taxonomy" id="1776857"/>
    <lineage>
        <taxon>Bacteria</taxon>
        <taxon>Bacillati</taxon>
        <taxon>Actinomycetota</taxon>
        <taxon>Actinomycetes</taxon>
        <taxon>Propionibacteriales</taxon>
        <taxon>Nocardioidaceae</taxon>
        <taxon>Nocardioides</taxon>
    </lineage>
</organism>
<dbReference type="Proteomes" id="UP001589698">
    <property type="component" value="Unassembled WGS sequence"/>
</dbReference>
<name>A0ABV6E2R1_9ACTN</name>
<protein>
    <recommendedName>
        <fullName evidence="4">DUF732 domain-containing protein</fullName>
    </recommendedName>
</protein>
<dbReference type="RefSeq" id="WP_378519026.1">
    <property type="nucleotide sequence ID" value="NZ_JBHLXH010000001.1"/>
</dbReference>
<evidence type="ECO:0000313" key="3">
    <source>
        <dbReference type="Proteomes" id="UP001589698"/>
    </source>
</evidence>
<feature type="chain" id="PRO_5045415842" description="DUF732 domain-containing protein" evidence="1">
    <location>
        <begin position="18"/>
        <end position="147"/>
    </location>
</feature>
<feature type="signal peptide" evidence="1">
    <location>
        <begin position="1"/>
        <end position="17"/>
    </location>
</feature>
<keyword evidence="3" id="KW-1185">Reference proteome</keyword>
<reference evidence="2 3" key="1">
    <citation type="submission" date="2024-09" db="EMBL/GenBank/DDBJ databases">
        <authorList>
            <person name="Sun Q."/>
            <person name="Mori K."/>
        </authorList>
    </citation>
    <scope>NUCLEOTIDE SEQUENCE [LARGE SCALE GENOMIC DNA]</scope>
    <source>
        <strain evidence="2 3">CCM 8654</strain>
    </source>
</reference>
<sequence length="147" mass="14713">MRAFLLLVLLLVPTVSACSDGGAASPATAVDAAHQEDEGTAAWRAAVAAELGTDTFDLAALQAAAGVDCQRTDAGAWTVQLALSGDTATSAVTRIGLEHACPDVVAAFDAGVAAVEAAPDPLALVCAPGVEIPAEAEMQVDLVCARR</sequence>